<proteinExistence type="predicted"/>
<evidence type="ECO:0000313" key="1">
    <source>
        <dbReference type="EMBL" id="PIO32314.1"/>
    </source>
</evidence>
<accession>A0A2G9RWU8</accession>
<organism evidence="1 2">
    <name type="scientific">Aquarana catesbeiana</name>
    <name type="common">American bullfrog</name>
    <name type="synonym">Rana catesbeiana</name>
    <dbReference type="NCBI Taxonomy" id="8400"/>
    <lineage>
        <taxon>Eukaryota</taxon>
        <taxon>Metazoa</taxon>
        <taxon>Chordata</taxon>
        <taxon>Craniata</taxon>
        <taxon>Vertebrata</taxon>
        <taxon>Euteleostomi</taxon>
        <taxon>Amphibia</taxon>
        <taxon>Batrachia</taxon>
        <taxon>Anura</taxon>
        <taxon>Neobatrachia</taxon>
        <taxon>Ranoidea</taxon>
        <taxon>Ranidae</taxon>
        <taxon>Aquarana</taxon>
    </lineage>
</organism>
<name>A0A2G9RWU8_AQUCT</name>
<dbReference type="Proteomes" id="UP000228934">
    <property type="component" value="Unassembled WGS sequence"/>
</dbReference>
<protein>
    <submittedName>
        <fullName evidence="1">Uncharacterized protein</fullName>
    </submittedName>
</protein>
<reference evidence="2" key="1">
    <citation type="journal article" date="2017" name="Nat. Commun.">
        <title>The North American bullfrog draft genome provides insight into hormonal regulation of long noncoding RNA.</title>
        <authorList>
            <person name="Hammond S.A."/>
            <person name="Warren R.L."/>
            <person name="Vandervalk B.P."/>
            <person name="Kucuk E."/>
            <person name="Khan H."/>
            <person name="Gibb E.A."/>
            <person name="Pandoh P."/>
            <person name="Kirk H."/>
            <person name="Zhao Y."/>
            <person name="Jones M."/>
            <person name="Mungall A.J."/>
            <person name="Coope R."/>
            <person name="Pleasance S."/>
            <person name="Moore R.A."/>
            <person name="Holt R.A."/>
            <person name="Round J.M."/>
            <person name="Ohora S."/>
            <person name="Walle B.V."/>
            <person name="Veldhoen N."/>
            <person name="Helbing C.C."/>
            <person name="Birol I."/>
        </authorList>
    </citation>
    <scope>NUCLEOTIDE SEQUENCE [LARGE SCALE GENOMIC DNA]</scope>
</reference>
<dbReference type="EMBL" id="KV932614">
    <property type="protein sequence ID" value="PIO32314.1"/>
    <property type="molecule type" value="Genomic_DNA"/>
</dbReference>
<gene>
    <name evidence="1" type="ORF">AB205_0103430</name>
</gene>
<sequence>MQTRFCVRRGHSAAVYTSGHRSTSVGHQNKIFIRVSHTGAPVDTIGVSPFVKLAQNRKVFQLYKGKTKNSSAWNSAKTDNYTPLPSNVSYSYFCRQISVC</sequence>
<keyword evidence="2" id="KW-1185">Reference proteome</keyword>
<evidence type="ECO:0000313" key="2">
    <source>
        <dbReference type="Proteomes" id="UP000228934"/>
    </source>
</evidence>
<dbReference type="AlphaFoldDB" id="A0A2G9RWU8"/>